<keyword evidence="1" id="KW-0812">Transmembrane</keyword>
<keyword evidence="1" id="KW-0472">Membrane</keyword>
<dbReference type="OrthoDB" id="7869911at2"/>
<dbReference type="RefSeq" id="WP_092500924.1">
    <property type="nucleotide sequence ID" value="NZ_FNFV01000006.1"/>
</dbReference>
<evidence type="ECO:0000313" key="2">
    <source>
        <dbReference type="EMBL" id="SDK93591.1"/>
    </source>
</evidence>
<reference evidence="3" key="1">
    <citation type="submission" date="2016-10" db="EMBL/GenBank/DDBJ databases">
        <authorList>
            <person name="Varghese N."/>
            <person name="Submissions S."/>
        </authorList>
    </citation>
    <scope>NUCLEOTIDE SEQUENCE [LARGE SCALE GENOMIC DNA]</scope>
    <source>
        <strain evidence="3">CGMCC 1.10789</strain>
    </source>
</reference>
<protein>
    <submittedName>
        <fullName evidence="2">Uncharacterized protein</fullName>
    </submittedName>
</protein>
<feature type="transmembrane region" description="Helical" evidence="1">
    <location>
        <begin position="37"/>
        <end position="56"/>
    </location>
</feature>
<evidence type="ECO:0000313" key="3">
    <source>
        <dbReference type="Proteomes" id="UP000199328"/>
    </source>
</evidence>
<feature type="transmembrane region" description="Helical" evidence="1">
    <location>
        <begin position="7"/>
        <end position="31"/>
    </location>
</feature>
<proteinExistence type="predicted"/>
<sequence length="72" mass="7935">MPLDRLVLIIVIVLVAAAVTVWLGALIFAAFEVGGAVWLALIPAALVGYIVWRVIAERLSNSEDDRYDRIEK</sequence>
<dbReference type="Proteomes" id="UP000199328">
    <property type="component" value="Unassembled WGS sequence"/>
</dbReference>
<gene>
    <name evidence="2" type="ORF">SAMN05216257_10628</name>
</gene>
<name>A0A1G9FYU3_9RHOB</name>
<dbReference type="AlphaFoldDB" id="A0A1G9FYU3"/>
<accession>A0A1G9FYU3</accession>
<evidence type="ECO:0000256" key="1">
    <source>
        <dbReference type="SAM" id="Phobius"/>
    </source>
</evidence>
<organism evidence="2 3">
    <name type="scientific">Meinhardsimonia xiamenensis</name>
    <dbReference type="NCBI Taxonomy" id="990712"/>
    <lineage>
        <taxon>Bacteria</taxon>
        <taxon>Pseudomonadati</taxon>
        <taxon>Pseudomonadota</taxon>
        <taxon>Alphaproteobacteria</taxon>
        <taxon>Rhodobacterales</taxon>
        <taxon>Paracoccaceae</taxon>
        <taxon>Meinhardsimonia</taxon>
    </lineage>
</organism>
<keyword evidence="3" id="KW-1185">Reference proteome</keyword>
<dbReference type="EMBL" id="FNFV01000006">
    <property type="protein sequence ID" value="SDK93591.1"/>
    <property type="molecule type" value="Genomic_DNA"/>
</dbReference>
<dbReference type="STRING" id="990712.SAMN05216257_10628"/>
<keyword evidence="1" id="KW-1133">Transmembrane helix</keyword>